<dbReference type="Pfam" id="PF20009">
    <property type="entry name" value="GEVED"/>
    <property type="match status" value="1"/>
</dbReference>
<reference evidence="6 7" key="1">
    <citation type="submission" date="2019-02" db="EMBL/GenBank/DDBJ databases">
        <title>Deep-cultivation of Planctomycetes and their phenomic and genomic characterization uncovers novel biology.</title>
        <authorList>
            <person name="Wiegand S."/>
            <person name="Jogler M."/>
            <person name="Boedeker C."/>
            <person name="Pinto D."/>
            <person name="Vollmers J."/>
            <person name="Rivas-Marin E."/>
            <person name="Kohn T."/>
            <person name="Peeters S.H."/>
            <person name="Heuer A."/>
            <person name="Rast P."/>
            <person name="Oberbeckmann S."/>
            <person name="Bunk B."/>
            <person name="Jeske O."/>
            <person name="Meyerdierks A."/>
            <person name="Storesund J.E."/>
            <person name="Kallscheuer N."/>
            <person name="Luecker S."/>
            <person name="Lage O.M."/>
            <person name="Pohl T."/>
            <person name="Merkel B.J."/>
            <person name="Hornburger P."/>
            <person name="Mueller R.-W."/>
            <person name="Bruemmer F."/>
            <person name="Labrenz M."/>
            <person name="Spormann A.M."/>
            <person name="Op Den Camp H."/>
            <person name="Overmann J."/>
            <person name="Amann R."/>
            <person name="Jetten M.S.M."/>
            <person name="Mascher T."/>
            <person name="Medema M.H."/>
            <person name="Devos D.P."/>
            <person name="Kaster A.-K."/>
            <person name="Ovreas L."/>
            <person name="Rohde M."/>
            <person name="Galperin M.Y."/>
            <person name="Jogler C."/>
        </authorList>
    </citation>
    <scope>NUCLEOTIDE SEQUENCE [LARGE SCALE GENOMIC DNA]</scope>
    <source>
        <strain evidence="6 7">Pla52o</strain>
    </source>
</reference>
<evidence type="ECO:0000259" key="5">
    <source>
        <dbReference type="Pfam" id="PF20009"/>
    </source>
</evidence>
<dbReference type="OrthoDB" id="247526at2"/>
<keyword evidence="7" id="KW-1185">Reference proteome</keyword>
<dbReference type="GO" id="GO:0000272">
    <property type="term" value="P:polysaccharide catabolic process"/>
    <property type="evidence" value="ECO:0007669"/>
    <property type="project" value="InterPro"/>
</dbReference>
<feature type="domain" description="Cadherin-like" evidence="4">
    <location>
        <begin position="4731"/>
        <end position="4797"/>
    </location>
</feature>
<dbReference type="InterPro" id="IPR041690">
    <property type="entry name" value="Cadherin_5"/>
</dbReference>
<comment type="caution">
    <text evidence="6">The sequence shown here is derived from an EMBL/GenBank/DDBJ whole genome shotgun (WGS) entry which is preliminary data.</text>
</comment>
<proteinExistence type="predicted"/>
<feature type="compositionally biased region" description="Low complexity" evidence="1">
    <location>
        <begin position="9"/>
        <end position="18"/>
    </location>
</feature>
<dbReference type="Pfam" id="PF04151">
    <property type="entry name" value="PPC"/>
    <property type="match status" value="1"/>
</dbReference>
<dbReference type="Pfam" id="PF00404">
    <property type="entry name" value="Dockerin_1"/>
    <property type="match status" value="1"/>
</dbReference>
<feature type="domain" description="Peptidase C-terminal archaeal/bacterial" evidence="2">
    <location>
        <begin position="3040"/>
        <end position="3133"/>
    </location>
</feature>
<evidence type="ECO:0008006" key="8">
    <source>
        <dbReference type="Google" id="ProtNLM"/>
    </source>
</evidence>
<dbReference type="InterPro" id="IPR036439">
    <property type="entry name" value="Dockerin_dom_sf"/>
</dbReference>
<evidence type="ECO:0000313" key="6">
    <source>
        <dbReference type="EMBL" id="TWU25140.1"/>
    </source>
</evidence>
<dbReference type="Gene3D" id="1.10.1330.10">
    <property type="entry name" value="Dockerin domain"/>
    <property type="match status" value="1"/>
</dbReference>
<dbReference type="Gene3D" id="2.60.120.380">
    <property type="match status" value="2"/>
</dbReference>
<evidence type="ECO:0000259" key="3">
    <source>
        <dbReference type="Pfam" id="PF17803"/>
    </source>
</evidence>
<dbReference type="InterPro" id="IPR002105">
    <property type="entry name" value="Dockerin_1_rpt"/>
</dbReference>
<feature type="region of interest" description="Disordered" evidence="1">
    <location>
        <begin position="4972"/>
        <end position="4991"/>
    </location>
</feature>
<dbReference type="InterPro" id="IPR040853">
    <property type="entry name" value="RapA2_cadherin-like"/>
</dbReference>
<dbReference type="Pfam" id="PF17963">
    <property type="entry name" value="Big_9"/>
    <property type="match status" value="2"/>
</dbReference>
<dbReference type="Pfam" id="PF17803">
    <property type="entry name" value="Cadherin_4"/>
    <property type="match status" value="1"/>
</dbReference>
<dbReference type="NCBIfam" id="NF012211">
    <property type="entry name" value="tand_rpt_95"/>
    <property type="match status" value="3"/>
</dbReference>
<evidence type="ECO:0000259" key="2">
    <source>
        <dbReference type="Pfam" id="PF04151"/>
    </source>
</evidence>
<dbReference type="InterPro" id="IPR007280">
    <property type="entry name" value="Peptidase_C_arc/bac"/>
</dbReference>
<feature type="region of interest" description="Disordered" evidence="1">
    <location>
        <begin position="1"/>
        <end position="41"/>
    </location>
</feature>
<evidence type="ECO:0000259" key="4">
    <source>
        <dbReference type="Pfam" id="PF17892"/>
    </source>
</evidence>
<dbReference type="Proteomes" id="UP000316304">
    <property type="component" value="Unassembled WGS sequence"/>
</dbReference>
<dbReference type="InterPro" id="IPR006626">
    <property type="entry name" value="PbH1"/>
</dbReference>
<name>A0A5C6CKL6_9BACT</name>
<dbReference type="GO" id="GO:0004553">
    <property type="term" value="F:hydrolase activity, hydrolyzing O-glycosyl compounds"/>
    <property type="evidence" value="ECO:0007669"/>
    <property type="project" value="InterPro"/>
</dbReference>
<evidence type="ECO:0000256" key="1">
    <source>
        <dbReference type="SAM" id="MobiDB-lite"/>
    </source>
</evidence>
<dbReference type="SUPFAM" id="SSF63446">
    <property type="entry name" value="Type I dockerin domain"/>
    <property type="match status" value="1"/>
</dbReference>
<dbReference type="SMART" id="SM00710">
    <property type="entry name" value="PbH1"/>
    <property type="match status" value="7"/>
</dbReference>
<dbReference type="EMBL" id="SJPT01000002">
    <property type="protein sequence ID" value="TWU25140.1"/>
    <property type="molecule type" value="Genomic_DNA"/>
</dbReference>
<feature type="domain" description="GEVED" evidence="5">
    <location>
        <begin position="4609"/>
        <end position="4688"/>
    </location>
</feature>
<dbReference type="Gene3D" id="2.60.40.3440">
    <property type="match status" value="1"/>
</dbReference>
<organism evidence="6 7">
    <name type="scientific">Novipirellula galeiformis</name>
    <dbReference type="NCBI Taxonomy" id="2528004"/>
    <lineage>
        <taxon>Bacteria</taxon>
        <taxon>Pseudomonadati</taxon>
        <taxon>Planctomycetota</taxon>
        <taxon>Planctomycetia</taxon>
        <taxon>Pirellulales</taxon>
        <taxon>Pirellulaceae</taxon>
        <taxon>Novipirellula</taxon>
    </lineage>
</organism>
<protein>
    <recommendedName>
        <fullName evidence="8">Dockerin type I repeat protein</fullName>
    </recommendedName>
</protein>
<feature type="compositionally biased region" description="Basic residues" evidence="1">
    <location>
        <begin position="23"/>
        <end position="41"/>
    </location>
</feature>
<dbReference type="Pfam" id="PF17892">
    <property type="entry name" value="Cadherin_5"/>
    <property type="match status" value="1"/>
</dbReference>
<evidence type="ECO:0000313" key="7">
    <source>
        <dbReference type="Proteomes" id="UP000316304"/>
    </source>
</evidence>
<sequence>MTSRKRHLSSSSSSVSNSELRRSEKRSKGSHKNSRKKSRRQHILETLEARQLLAGPQLIGIQPNEGDLIVDGSVRNTAPSVLTFRFDENQQINADTLDGIRITRPGADGIFQTPDDIRITPGLVTVGDPNENEVVVRFAESLPDDNYRVEVYGFDDPGLGIQGLRNVDNEFLVPRTAGDRSEVLNFSLRLGALVEAVVPQPVVRLADGSLQQNRNEIVVYFNEDPLFVENDDAGNPTLRSAEHPRFYQLLLTEETARTTDDRLYHPDTVVYDATTHTARLFFADDLNNLPGVSMGGGTFRLRVGTAVDSRADLIIEPTDVVVAPIAVTDFGVAGLRVSFVSKLIGESASGRQVRFEDVGAAGLAVRAEADGTVVFNFGGDTPTVNDLNSVVLSTPAVAALIEVKWSLNGDSSQGGSTPVPRSQIGAPPLVLNAVGDTLGTALDVGVFGADGTLTSLVFKEAIDPQPFAIQLPGGNNDPGHSELDEVVGGLLQHINDNFGPDTQNGITEIAYNFNPVFDTSVAGVQFQNQITERQKVRIREALGLWASKIGVQFRETASDGITFALGETANLQAGTLPGTSVVSQNVINARVRIDPTFTEPALVFSNQVTFNTAYGEDFLRKATAGIGLILGLEQTPDLPSQTLMSLNSTFLNSSINGRPDQEPVFPGSFDVLHGQFVHRPDSNDIDLYRFQVDLNDADRVGNLTAETFAERLPDSSLLDTTLTLYQEIKASAVTDFGYGVGLQVRIDSLLEGLLGNNLRLDFILSDRQPGDTAVRVTQPNDSSGKPIANAILVELPRKGTNVPTLPVSEIIDAINNSPFASSIMRASLVTGAASTDVSSHELTFSPILLSGGGLVQLSRNDDYFSEDSRLTASLGEGTYYVGIAASGNDNYDPTIPGSGYGGLTQGKYELHLKFEPQVDETDVIRDLDSERTGVPGTILDGDGDGSPGGVHNFWFQTRPLNRTLTFTDNGDALTVGQTIKITGAAGVVRTFEFVPINGSAKPGNVAVFYSPGSPNFPTPAGTLASTLQTAINGVANKTGVTATISNGSVILSGERSVELSTNSRALEASGRNIFVDKTAGPNADGSLDHPFNNISNSNVANAFDAALPKDIVRIVGNGGVDGDLSTVEDNLSYKIGVPDVGGGFLEDGRVMEVPKEVTTMIDAGAAFKLRQAYIGVGSSTVQVDRSNGVLQILGTPRLVDLSDPNTTLLLGDTDRERPAFDDGSVIFTSFRDLEVDRASVGNSPAVSPGNWGGLLFRQDIDQAEGRQNLEDQGIFMNRVNHAEIRYGGSSNLTIDSMQQLVNPIEIVNMRPTISFSEITNSADAAMSATPDSFEETSYQSPQFQQAGAFTADYDRVGPEIHNNQLFDNSINGLYVRVVTTSTEPPRALTVASRFDDTSVVHYIAENIVIASNPGGSIQDGFAPSTSLISAQMLRGGTFNPGDYLYKMTFVDADGFESAASVDPFGFTVSSAKSSIELTGLPQVQSNTGYVSRRLYRAIDIGGTPVYRLVAELDASSISYIDNGSSTDGVLDLSLNGVRGRLDASLVIDPGTVVKLRGARFELGYGTQLLAEGTESNPVVFTSVFDDRFGAGGTFDTNNDSGDTDGGTDPNYGDWSGIYAGPTSTVSLDHATVAYGGGISLLEGGQSRGFNALELHQAEGRVTNSRFEFNEDGQDGAGPAGRFGRLINNAATIFVRGAQPIIVGTTFTDNRGSIIDIDSESMTAERVIDAGRQTGTSDRLRELDDNYGPMIRFNRYEDTATESDSTERQLSGLEIRGGTLTTESVWDDTDIVHMLFDSLVVENFHSSGGLRLMSRLDESLVVKLLGSGNPNSATTGTGLTATGSVGEIEDRIGGAIHIIGQPGAPVVLTSLLDDTVGAGLTPDGSQFTDTNGDGIQSRPAPNDWRSIFLDQYSNDRNVDVIKEFELPSEEGPGLNGDVEYAQYLGELAPNLFSGDENRRHGFEVDGYLTDFRDIDTYSFDAAPGTEIWVDIDYTTYRLDTVIELLDENGQVLARSDNSFAETSGNASVVVLDSNLESSTTSLQASAEEYTERGAGGLYDDFGSTNPRDAGIHFTLPGNAADPTARSKYFFRVRSASLNPDDMAGGLTYGGYRFQLRLTEAQEFPGSVVRYTDIRYANNGIHTRGLPSSSPLIGEAGENEALVGNAASNDQIVRDGTESVGQRAQNIGNLVGNKNNVISVAGSLSSGFDVDFYQFDIDYSLGNTSLHSTVFDIDYADGFNRPNTSVSVFYDPDGETGGQLPRLVLYGQDANILDDLTSPNGENSALEKLLRGSIGTGDAFIGPVSLPEGSYYVAVTADGREPVELTSNSSLRREPINSVHRIVEDRINPSTPSTARQADLIKLFSDATLAAGGFVEADDANPGHGKPAHFDRTQGAPGAVENTSLYYNRMTATGAGTITSDPFSLAGYVAADAPTFYYNYRFDPTAGDTVALRIFSDQDPTGSTLDAVPQTDAIWHQSRIPLDAFAGHSGVRVEITYTPLDAGGGVPVVGTSEGLYLDDFIVGFAERGETVFGATAGEDGFTGFGTGESGEYQLELRSGTQYATPTPGGTVLNLDFDTNDRHSETITIVAPAGDQIIDGDTFIISDGSVSQTFEFTTTAGTVRFGNTPVLFSAADQPKDIARSIRTAITTQTRIKVEASSAAGQDTGALTDGRLSLVGARGGSFMGVNGVADAPAPGTRLDLDSNGNLKLPVIFHQGEGDVNFVRRQSQVVIEQNMISDVHAIGIWNEPGVRQTDPEDQFGSFPLLPFGNPLPGVARNLPTLNNEVLGGLMPGVVIRNNTIDQAGYVGIKVEGETRPFMIETGDGDSISDGVTMAIDSGGTRVVFEFEDISGSPTLTSGSGVVGGDGVADGHVPIYYRRTHSALYDNRASVAYSSRQMASAIMQAIQGSILVTNNSTELVSATLGPSLTSDLASGDTAVYLSGVSNIYVVGRSGVAETPIRVGVQTQLAPVAEPLQPFTRIVNNTIYGADGTEALFPESGTRESNDTLAEAIDTKVGRSHVGPYVTTGTIGDNSGPIGAAGDVDFYRVEMQVGDRLIVDIDTGNTLDTVLQVFDARGVAQLLANGSTVVDTATAPGHLNPGSTVANPTADAVNERDPFVDFTALSTGTYFVAVSGKGNESFDPASLSGRELGTGGTGDYTISIENYTARSFVMSINGGSASDGGGVRGSDLLGTTFTVTQIPDVLNGTTNQVTFTFATGGGVGNVIIAANDQMPDIIEAIAQAINFAAGVNNGLLENHVRGNGPGGISGPIQRVSALALGGRDGNNASVATFNLTGDRASGFGHDRLTTPGDGTTELYAVINNVAKIELSAAARNAGLRLDPVEGRDTDQLLNETGIMIAGGASPAILNNVLVNLHESVVIEETNLFGFGQFSNSHVKPMDQDTVVVGSVFQFDQPEPTSFNDEMTFLLNGGVNNGISTGINEPSNLNGGSDDFNVSLGNNAAALQYPGGNNFLPIGNSVLVDSGVNSLIDRDKFKTLKASVGIAASNVLAPIRDVNGVFRADNPSFQPPGTVGESVFRDRGSNELADFVGPVATAEFPRDNGVTQRDGDPAVSFINLSEGAYKEFRILLRDNGDASDPFYGIGIDDNTVVVPAIPGLRPSGSNVTVFENDRMLIEGIDYTFHYAETKNLITLKPLTGIWQEDRSYRVALNQRDRTVLVAPEAQELTDGDQIKITDANGGDIVFEFETGYQLLLPETISLIVPQVGTNFGGVSDGDIFQINDGKNPVVVFELDSDGVRLPSSVVVALPSDRPPTDPTALAAFLNQIALNIQTAIDAEVAGGRLDVETRVIGSRVAIGAEPGATAITSGSGLLQDARTLAFRVPEVGSGFGGVVDGDTFIVNDGIRAITFEFNTGGGLVDSANTEVAIATDLSANQVAIAIQQAILASSLRLNPNVQGDSVYLNLPDTGSASVPFGQLTLVGISRTPTDGDLITFSPSDGSDPVTIEINRTDEPNDILGVRIDDGVTAPNIPVNITRSTTASELADLILAAIQSTRQAGVDTIAGLDTSQVSVINGTLVSIGGSKGLGLGVTGTSLEVVGAPDVTGSSTIEVFGPLLLNLPLVGGGGFQDGSVLILRDALGNDVVFEFNLVNTLQAVPGAIPVTFNTFDTVDILADSLVAAINASSAGVTAQNLLNGRITLGRISADRVELTGIPADPDIPGSGAPGVSQISVRRGIVNDGEVLTLRQGTTSISLEFESVNNGGGVRPGNIAIPFQPTSTIGDIAVSLAAAINNNRGNLSITATADLDLLGEPIGTVSLDDLPGTVVDASQAPTLNVVGVPGGAIPISIDPDFTAEQVKLALLQAINNVNREGQPALTNLAAEDRGGATLFIENGQIFEGPVSTFYLPGIKDKVGNPLEPNRQDQTTQFTFMLPSVGFDFGDAPDPVNGVPGRYPTTLASDGPRHVVDGEIMLGSKVDVDVDGMPSRAADGDDATILASSTGTLFTVAVVDGRVEVTVNTAVDAATRDGDTITIDTGADIATLEFDINGRFEEDNFAIRPVDNTPESIAAAIAQAIQESPLRPAGVSISGNLVIVDGNDEDGVSFVSNLNPQGILNRGVGVTRVDGNGQLIRDNNGNPVIFLPIQVTGTGVLDAWIDFAADGDFTDVGDQIITSAILNGDGRPQTFYVPFPAHAPDPVTATDTYARFRVSRNGGLEPIGLALSGEVQDYRLRLLPGTPPMVGDQQANLSYSTDEDQQLQATDVNGLLSPGNANDNSILVGVTDADGDDIAVYPDDVGVRTIMVSGEAAGVLDLQSDGTFTFVPAQDFNGPVTFSARVTDVKPLSPEDQLLSGRPISVTINVQPVNDLPVATTNNVVVPRTIAEDAVTTFTKAELIDPFYVPGPANEASQPLIIQSVGSVRGPFLSALGGVIAISADGRTVTYTPPADYNGPDSDTFFYSVADVPGAGQTSETAIKQGTVSISFTKVNDPPRLVNDTFTTQENEPLSIPLRTADNQGILDNDTAGPTNETDAPESQTISLVTAEFPKRTFRGGNVVFEGGSLRYTPPAQFSGVDQFSYTVSDDLGLTSSALVIINVGGVNDAPQFIGINGDPNETSLTLDESKADARTVQYDLSTWFSDPENDDINFSVTSSNTSIISAAVSGDTLLLTLPPFAFGQATLNITAVDPSGATVVTPIPVTVTDTPDPPTLVGTLDPLSGVEDVLVTADLGSVFADPDGEPLTYSVARIGNIVNPTPTQIAQNPLVQAIRFVGDELQIELKPNQSGSVEIEIAARDGNFRISDAFTLTVAPTPDAPVAANDAYNVPVGTKLQVLNPANGLLRNDSDADGDTLSIDPASVTPSDPNFVLNADGTFTFTAQSGAVGDTVTFSYNVVDSTGLPSNTATVTFTFNQSRYQNPISSLVTDVNADGSVSALDALRIINLLDQRLTGQSSSIPVADLGAPPPDYYDVSGDGRVSAFDALLVINALELRGVQPMGSGESVAEGEIVAANASPSNDANFAASVSFASASNANLPVRNAVAVAEEPSIETVDPRDAILQAGFEIGRSSVENAVDSFGPTLANGGSADSSSVDEAFASLLDDSLLEGGLQ</sequence>
<gene>
    <name evidence="6" type="ORF">Pla52o_14380</name>
</gene>
<dbReference type="InterPro" id="IPR045474">
    <property type="entry name" value="GEVED"/>
</dbReference>
<accession>A0A5C6CKL6</accession>
<dbReference type="RefSeq" id="WP_146593824.1">
    <property type="nucleotide sequence ID" value="NZ_SJPT01000002.1"/>
</dbReference>
<feature type="compositionally biased region" description="Polar residues" evidence="1">
    <location>
        <begin position="4980"/>
        <end position="4991"/>
    </location>
</feature>
<feature type="domain" description="RapA2 cadherin-like" evidence="3">
    <location>
        <begin position="5260"/>
        <end position="5330"/>
    </location>
</feature>